<evidence type="ECO:0000259" key="1">
    <source>
        <dbReference type="Pfam" id="PF13470"/>
    </source>
</evidence>
<reference evidence="2 3" key="1">
    <citation type="submission" date="2017-02" db="EMBL/GenBank/DDBJ databases">
        <authorList>
            <person name="Peterson S.W."/>
        </authorList>
    </citation>
    <scope>NUCLEOTIDE SEQUENCE [LARGE SCALE GENOMIC DNA]</scope>
    <source>
        <strain evidence="2 3">ATCC BAA-909</strain>
    </source>
</reference>
<dbReference type="RefSeq" id="WP_143592600.1">
    <property type="nucleotide sequence ID" value="NZ_FUXC01000003.1"/>
</dbReference>
<dbReference type="Proteomes" id="UP000190395">
    <property type="component" value="Unassembled WGS sequence"/>
</dbReference>
<evidence type="ECO:0000313" key="2">
    <source>
        <dbReference type="EMBL" id="SJZ60368.1"/>
    </source>
</evidence>
<dbReference type="AlphaFoldDB" id="A0A1T4M0T0"/>
<dbReference type="EMBL" id="FUXC01000003">
    <property type="protein sequence ID" value="SJZ60368.1"/>
    <property type="molecule type" value="Genomic_DNA"/>
</dbReference>
<gene>
    <name evidence="2" type="ORF">SAMN02745152_00710</name>
</gene>
<dbReference type="InterPro" id="IPR002716">
    <property type="entry name" value="PIN_dom"/>
</dbReference>
<proteinExistence type="predicted"/>
<dbReference type="Pfam" id="PF13470">
    <property type="entry name" value="PIN_3"/>
    <property type="match status" value="1"/>
</dbReference>
<feature type="domain" description="PIN" evidence="1">
    <location>
        <begin position="2"/>
        <end position="55"/>
    </location>
</feature>
<keyword evidence="3" id="KW-1185">Reference proteome</keyword>
<dbReference type="InterPro" id="IPR029060">
    <property type="entry name" value="PIN-like_dom_sf"/>
</dbReference>
<organism evidence="2 3">
    <name type="scientific">Treponema berlinense</name>
    <dbReference type="NCBI Taxonomy" id="225004"/>
    <lineage>
        <taxon>Bacteria</taxon>
        <taxon>Pseudomonadati</taxon>
        <taxon>Spirochaetota</taxon>
        <taxon>Spirochaetia</taxon>
        <taxon>Spirochaetales</taxon>
        <taxon>Treponemataceae</taxon>
        <taxon>Treponema</taxon>
    </lineage>
</organism>
<dbReference type="SUPFAM" id="SSF88723">
    <property type="entry name" value="PIN domain-like"/>
    <property type="match status" value="1"/>
</dbReference>
<dbReference type="OrthoDB" id="9787727at2"/>
<accession>A0A1T4M0T0</accession>
<dbReference type="GeneID" id="303368420"/>
<dbReference type="Gene3D" id="3.40.50.1010">
    <property type="entry name" value="5'-nuclease"/>
    <property type="match status" value="1"/>
</dbReference>
<protein>
    <submittedName>
        <fullName evidence="2">PIN domain-containing protein</fullName>
    </submittedName>
</protein>
<dbReference type="STRING" id="225004.SAMN02745152_00710"/>
<sequence>MKILTDTNIILDFIQSREPFSENASKIINSYVKKENEGYISAHSLSDIFFHFKKRQNC</sequence>
<evidence type="ECO:0000313" key="3">
    <source>
        <dbReference type="Proteomes" id="UP000190395"/>
    </source>
</evidence>
<name>A0A1T4M0T0_9SPIR</name>